<sequence length="257" mass="27558">MLQRTGMKRLPAPAAFGISFTVMLVLWQLAAAVVRSPLILPYPAETAAALCRNIRTPVFWQHIGATALRSVAAFAVSVTAGTVIGVCCGVSKTFRRLLEFPLAVIRSTPVVSFILLSIFWFGSSLVPVFVSVLMSLPVVIAAVSAGIGSADRKLLDCARVYGFSAARTARYVYLPSCTPYFWSGALSAFGLSWKVVAAGEVLSLPRRAAGTLLYNAKVHLETADVFAVTIVLIILCFTLETGFAALLRRRGLRTDGV</sequence>
<feature type="transmembrane region" description="Helical" evidence="7">
    <location>
        <begin position="128"/>
        <end position="150"/>
    </location>
</feature>
<dbReference type="SUPFAM" id="SSF161098">
    <property type="entry name" value="MetI-like"/>
    <property type="match status" value="1"/>
</dbReference>
<organism evidence="9 10">
    <name type="scientific">Treponema brennaborense (strain DSM 12168 / CIP 105900 / DD5/3)</name>
    <dbReference type="NCBI Taxonomy" id="906968"/>
    <lineage>
        <taxon>Bacteria</taxon>
        <taxon>Pseudomonadati</taxon>
        <taxon>Spirochaetota</taxon>
        <taxon>Spirochaetia</taxon>
        <taxon>Spirochaetales</taxon>
        <taxon>Treponemataceae</taxon>
        <taxon>Treponema</taxon>
    </lineage>
</organism>
<name>F4LJ11_TREBD</name>
<dbReference type="PANTHER" id="PTHR30151:SF0">
    <property type="entry name" value="ABC TRANSPORTER PERMEASE PROTEIN MJ0413-RELATED"/>
    <property type="match status" value="1"/>
</dbReference>
<evidence type="ECO:0000313" key="10">
    <source>
        <dbReference type="Proteomes" id="UP000006546"/>
    </source>
</evidence>
<evidence type="ECO:0000256" key="2">
    <source>
        <dbReference type="ARBA" id="ARBA00022448"/>
    </source>
</evidence>
<dbReference type="eggNOG" id="COG0600">
    <property type="taxonomic scope" value="Bacteria"/>
</dbReference>
<keyword evidence="2 7" id="KW-0813">Transport</keyword>
<comment type="similarity">
    <text evidence="7">Belongs to the binding-protein-dependent transport system permease family.</text>
</comment>
<dbReference type="STRING" id="906968.Trebr_1901"/>
<dbReference type="Pfam" id="PF00528">
    <property type="entry name" value="BPD_transp_1"/>
    <property type="match status" value="1"/>
</dbReference>
<keyword evidence="10" id="KW-1185">Reference proteome</keyword>
<dbReference type="InterPro" id="IPR000515">
    <property type="entry name" value="MetI-like"/>
</dbReference>
<dbReference type="InterPro" id="IPR035906">
    <property type="entry name" value="MetI-like_sf"/>
</dbReference>
<keyword evidence="4 7" id="KW-0812">Transmembrane</keyword>
<protein>
    <submittedName>
        <fullName evidence="9">ABC-type transporter, integral membrane subunit</fullName>
    </submittedName>
</protein>
<evidence type="ECO:0000256" key="3">
    <source>
        <dbReference type="ARBA" id="ARBA00022475"/>
    </source>
</evidence>
<keyword evidence="3" id="KW-1003">Cell membrane</keyword>
<evidence type="ECO:0000256" key="1">
    <source>
        <dbReference type="ARBA" id="ARBA00004651"/>
    </source>
</evidence>
<dbReference type="Proteomes" id="UP000006546">
    <property type="component" value="Chromosome"/>
</dbReference>
<feature type="transmembrane region" description="Helical" evidence="7">
    <location>
        <begin position="71"/>
        <end position="91"/>
    </location>
</feature>
<dbReference type="EMBL" id="CP002696">
    <property type="protein sequence ID" value="AEE17320.1"/>
    <property type="molecule type" value="Genomic_DNA"/>
</dbReference>
<dbReference type="KEGG" id="tbe:Trebr_1901"/>
<comment type="subcellular location">
    <subcellularLocation>
        <location evidence="1 7">Cell membrane</location>
        <topology evidence="1 7">Multi-pass membrane protein</topology>
    </subcellularLocation>
</comment>
<accession>F4LJ11</accession>
<evidence type="ECO:0000256" key="5">
    <source>
        <dbReference type="ARBA" id="ARBA00022989"/>
    </source>
</evidence>
<dbReference type="GO" id="GO:0005886">
    <property type="term" value="C:plasma membrane"/>
    <property type="evidence" value="ECO:0007669"/>
    <property type="project" value="UniProtKB-SubCell"/>
</dbReference>
<keyword evidence="6 7" id="KW-0472">Membrane</keyword>
<evidence type="ECO:0000313" key="9">
    <source>
        <dbReference type="EMBL" id="AEE17320.1"/>
    </source>
</evidence>
<evidence type="ECO:0000256" key="7">
    <source>
        <dbReference type="RuleBase" id="RU363032"/>
    </source>
</evidence>
<evidence type="ECO:0000256" key="4">
    <source>
        <dbReference type="ARBA" id="ARBA00022692"/>
    </source>
</evidence>
<feature type="transmembrane region" description="Helical" evidence="7">
    <location>
        <begin position="12"/>
        <end position="34"/>
    </location>
</feature>
<proteinExistence type="inferred from homology"/>
<reference evidence="10" key="1">
    <citation type="submission" date="2011-04" db="EMBL/GenBank/DDBJ databases">
        <title>The complete genome of Treponema brennaborense DSM 12168.</title>
        <authorList>
            <person name="Lucas S."/>
            <person name="Han J."/>
            <person name="Lapidus A."/>
            <person name="Bruce D."/>
            <person name="Goodwin L."/>
            <person name="Pitluck S."/>
            <person name="Peters L."/>
            <person name="Kyrpides N."/>
            <person name="Mavromatis K."/>
            <person name="Ivanova N."/>
            <person name="Mikhailova N."/>
            <person name="Pagani I."/>
            <person name="Teshima H."/>
            <person name="Detter J.C."/>
            <person name="Tapia R."/>
            <person name="Han C."/>
            <person name="Land M."/>
            <person name="Hauser L."/>
            <person name="Markowitz V."/>
            <person name="Cheng J.-F."/>
            <person name="Hugenholtz P."/>
            <person name="Woyke T."/>
            <person name="Wu D."/>
            <person name="Gronow S."/>
            <person name="Wellnitz S."/>
            <person name="Brambilla E."/>
            <person name="Klenk H.-P."/>
            <person name="Eisen J.A."/>
        </authorList>
    </citation>
    <scope>NUCLEOTIDE SEQUENCE [LARGE SCALE GENOMIC DNA]</scope>
    <source>
        <strain evidence="10">DSM 12168 / CIP 105900 / DD5/3</strain>
    </source>
</reference>
<feature type="transmembrane region" description="Helical" evidence="7">
    <location>
        <begin position="225"/>
        <end position="247"/>
    </location>
</feature>
<gene>
    <name evidence="9" type="ordered locus">Trebr_1901</name>
</gene>
<dbReference type="HOGENOM" id="CLU_046113_4_2_12"/>
<dbReference type="Gene3D" id="1.10.3720.10">
    <property type="entry name" value="MetI-like"/>
    <property type="match status" value="1"/>
</dbReference>
<feature type="transmembrane region" description="Helical" evidence="7">
    <location>
        <begin position="103"/>
        <end position="122"/>
    </location>
</feature>
<feature type="transmembrane region" description="Helical" evidence="7">
    <location>
        <begin position="171"/>
        <end position="193"/>
    </location>
</feature>
<dbReference type="AlphaFoldDB" id="F4LJ11"/>
<dbReference type="CDD" id="cd06261">
    <property type="entry name" value="TM_PBP2"/>
    <property type="match status" value="1"/>
</dbReference>
<dbReference type="GO" id="GO:0055085">
    <property type="term" value="P:transmembrane transport"/>
    <property type="evidence" value="ECO:0007669"/>
    <property type="project" value="InterPro"/>
</dbReference>
<dbReference type="OrthoDB" id="308958at2"/>
<dbReference type="PROSITE" id="PS50928">
    <property type="entry name" value="ABC_TM1"/>
    <property type="match status" value="1"/>
</dbReference>
<dbReference type="PANTHER" id="PTHR30151">
    <property type="entry name" value="ALKANE SULFONATE ABC TRANSPORTER-RELATED, MEMBRANE SUBUNIT"/>
    <property type="match status" value="1"/>
</dbReference>
<evidence type="ECO:0000259" key="8">
    <source>
        <dbReference type="PROSITE" id="PS50928"/>
    </source>
</evidence>
<feature type="domain" description="ABC transmembrane type-1" evidence="8">
    <location>
        <begin position="63"/>
        <end position="243"/>
    </location>
</feature>
<keyword evidence="5 7" id="KW-1133">Transmembrane helix</keyword>
<evidence type="ECO:0000256" key="6">
    <source>
        <dbReference type="ARBA" id="ARBA00023136"/>
    </source>
</evidence>